<dbReference type="EMBL" id="KZ678144">
    <property type="protein sequence ID" value="PSN61333.1"/>
    <property type="molecule type" value="Genomic_DNA"/>
</dbReference>
<evidence type="ECO:0000313" key="2">
    <source>
        <dbReference type="Proteomes" id="UP000240883"/>
    </source>
</evidence>
<name>A0A2T2N7E0_CORCC</name>
<organism evidence="1 2">
    <name type="scientific">Corynespora cassiicola Philippines</name>
    <dbReference type="NCBI Taxonomy" id="1448308"/>
    <lineage>
        <taxon>Eukaryota</taxon>
        <taxon>Fungi</taxon>
        <taxon>Dikarya</taxon>
        <taxon>Ascomycota</taxon>
        <taxon>Pezizomycotina</taxon>
        <taxon>Dothideomycetes</taxon>
        <taxon>Pleosporomycetidae</taxon>
        <taxon>Pleosporales</taxon>
        <taxon>Corynesporascaceae</taxon>
        <taxon>Corynespora</taxon>
    </lineage>
</organism>
<reference evidence="1 2" key="1">
    <citation type="journal article" date="2018" name="Front. Microbiol.">
        <title>Genome-Wide Analysis of Corynespora cassiicola Leaf Fall Disease Putative Effectors.</title>
        <authorList>
            <person name="Lopez D."/>
            <person name="Ribeiro S."/>
            <person name="Label P."/>
            <person name="Fumanal B."/>
            <person name="Venisse J.S."/>
            <person name="Kohler A."/>
            <person name="de Oliveira R.R."/>
            <person name="Labutti K."/>
            <person name="Lipzen A."/>
            <person name="Lail K."/>
            <person name="Bauer D."/>
            <person name="Ohm R.A."/>
            <person name="Barry K.W."/>
            <person name="Spatafora J."/>
            <person name="Grigoriev I.V."/>
            <person name="Martin F.M."/>
            <person name="Pujade-Renaud V."/>
        </authorList>
    </citation>
    <scope>NUCLEOTIDE SEQUENCE [LARGE SCALE GENOMIC DNA]</scope>
    <source>
        <strain evidence="1 2">Philippines</strain>
    </source>
</reference>
<accession>A0A2T2N7E0</accession>
<protein>
    <submittedName>
        <fullName evidence="1">Uncharacterized protein</fullName>
    </submittedName>
</protein>
<dbReference type="AlphaFoldDB" id="A0A2T2N7E0"/>
<proteinExistence type="predicted"/>
<gene>
    <name evidence="1" type="ORF">BS50DRAFT_148329</name>
</gene>
<sequence length="54" mass="6236">MLHLRPMGEWYDACYPNPDLVLITDRCGYLLLMQLIMHATKYQIFGGPDKKGAH</sequence>
<dbReference type="Proteomes" id="UP000240883">
    <property type="component" value="Unassembled WGS sequence"/>
</dbReference>
<evidence type="ECO:0000313" key="1">
    <source>
        <dbReference type="EMBL" id="PSN61333.1"/>
    </source>
</evidence>
<keyword evidence="2" id="KW-1185">Reference proteome</keyword>